<proteinExistence type="predicted"/>
<organism evidence="2 3">
    <name type="scientific">Enterobacter agglomerans</name>
    <name type="common">Erwinia herbicola</name>
    <name type="synonym">Pantoea agglomerans</name>
    <dbReference type="NCBI Taxonomy" id="549"/>
    <lineage>
        <taxon>Bacteria</taxon>
        <taxon>Pseudomonadati</taxon>
        <taxon>Pseudomonadota</taxon>
        <taxon>Gammaproteobacteria</taxon>
        <taxon>Enterobacterales</taxon>
        <taxon>Erwiniaceae</taxon>
        <taxon>Pantoea</taxon>
        <taxon>Pantoea agglomerans group</taxon>
    </lineage>
</organism>
<dbReference type="SUPFAM" id="SSF55729">
    <property type="entry name" value="Acyl-CoA N-acyltransferases (Nat)"/>
    <property type="match status" value="1"/>
</dbReference>
<name>A0ABD6XSP9_ENTAG</name>
<dbReference type="EMBL" id="QGHE01000002">
    <property type="protein sequence ID" value="PWJ81853.1"/>
    <property type="molecule type" value="Genomic_DNA"/>
</dbReference>
<dbReference type="InterPro" id="IPR016181">
    <property type="entry name" value="Acyl_CoA_acyltransferase"/>
</dbReference>
<feature type="domain" description="N-acetyltransferase" evidence="1">
    <location>
        <begin position="27"/>
        <end position="174"/>
    </location>
</feature>
<protein>
    <submittedName>
        <fullName evidence="2">Acetyltransferase (GNAT) family protein</fullName>
    </submittedName>
</protein>
<reference evidence="2 3" key="1">
    <citation type="submission" date="2018-05" db="EMBL/GenBank/DDBJ databases">
        <title>Genomic Encyclopedia of Type Strains, Phase IV (KMG-V): Genome sequencing to study the core and pangenomes of soil and plant-associated prokaryotes.</title>
        <authorList>
            <person name="Whitman W."/>
        </authorList>
    </citation>
    <scope>NUCLEOTIDE SEQUENCE [LARGE SCALE GENOMIC DNA]</scope>
    <source>
        <strain evidence="2 3">PNG 92-11</strain>
    </source>
</reference>
<accession>A0ABD6XSP9</accession>
<dbReference type="AlphaFoldDB" id="A0ABD6XSP9"/>
<sequence length="174" mass="19544">MCHCHTGHNHHSVQTMQIEITGRIMDIQFTSVTPDSPGFTELRSQSMSEGFNMLRRLEDNWLSGHNRFDRPGEKLIGASVDGLIIGVCGLNIDPFTLKTGIGRLRHLYVDSGWRKRQVGSALLSEILKDSGHWFDFINTNAPPSAFTFYERAGFVALTGIEKVTHHLCLRDPAH</sequence>
<dbReference type="PROSITE" id="PS51186">
    <property type="entry name" value="GNAT"/>
    <property type="match status" value="1"/>
</dbReference>
<evidence type="ECO:0000259" key="1">
    <source>
        <dbReference type="PROSITE" id="PS51186"/>
    </source>
</evidence>
<dbReference type="Proteomes" id="UP000245996">
    <property type="component" value="Unassembled WGS sequence"/>
</dbReference>
<gene>
    <name evidence="2" type="ORF">C7430_102178</name>
</gene>
<evidence type="ECO:0000313" key="2">
    <source>
        <dbReference type="EMBL" id="PWJ81853.1"/>
    </source>
</evidence>
<evidence type="ECO:0000313" key="3">
    <source>
        <dbReference type="Proteomes" id="UP000245996"/>
    </source>
</evidence>
<comment type="caution">
    <text evidence="2">The sequence shown here is derived from an EMBL/GenBank/DDBJ whole genome shotgun (WGS) entry which is preliminary data.</text>
</comment>
<dbReference type="Gene3D" id="3.40.630.30">
    <property type="match status" value="1"/>
</dbReference>
<dbReference type="InterPro" id="IPR000182">
    <property type="entry name" value="GNAT_dom"/>
</dbReference>
<dbReference type="Pfam" id="PF13508">
    <property type="entry name" value="Acetyltransf_7"/>
    <property type="match status" value="1"/>
</dbReference>
<dbReference type="CDD" id="cd04301">
    <property type="entry name" value="NAT_SF"/>
    <property type="match status" value="1"/>
</dbReference>